<comment type="caution">
    <text evidence="2">The sequence shown here is derived from an EMBL/GenBank/DDBJ whole genome shotgun (WGS) entry which is preliminary data.</text>
</comment>
<feature type="transmembrane region" description="Helical" evidence="1">
    <location>
        <begin position="62"/>
        <end position="85"/>
    </location>
</feature>
<reference evidence="2 3" key="1">
    <citation type="submission" date="2024-03" db="EMBL/GenBank/DDBJ databases">
        <title>Bacilli Hybrid Assemblies.</title>
        <authorList>
            <person name="Kovac J."/>
        </authorList>
    </citation>
    <scope>NUCLEOTIDE SEQUENCE [LARGE SCALE GENOMIC DNA]</scope>
    <source>
        <strain evidence="2 3">FSL R7-0666</strain>
    </source>
</reference>
<protein>
    <recommendedName>
        <fullName evidence="4">DUF4306 domain-containing protein</fullName>
    </recommendedName>
</protein>
<dbReference type="Proteomes" id="UP001418796">
    <property type="component" value="Unassembled WGS sequence"/>
</dbReference>
<evidence type="ECO:0000313" key="3">
    <source>
        <dbReference type="Proteomes" id="UP001418796"/>
    </source>
</evidence>
<keyword evidence="3" id="KW-1185">Reference proteome</keyword>
<sequence length="88" mass="10536">MKRLYLAIILLLTSFIYVIHKVTQERLYLKKFSFNAENPVKLDWGSIRIDTGFMENTSDSYYYIWMTPVYFLILIALVLTITTFIKRK</sequence>
<organism evidence="2 3">
    <name type="scientific">Alkalicoccobacillus gibsonii</name>
    <dbReference type="NCBI Taxonomy" id="79881"/>
    <lineage>
        <taxon>Bacteria</taxon>
        <taxon>Bacillati</taxon>
        <taxon>Bacillota</taxon>
        <taxon>Bacilli</taxon>
        <taxon>Bacillales</taxon>
        <taxon>Bacillaceae</taxon>
        <taxon>Alkalicoccobacillus</taxon>
    </lineage>
</organism>
<proteinExistence type="predicted"/>
<keyword evidence="1" id="KW-1133">Transmembrane helix</keyword>
<evidence type="ECO:0008006" key="4">
    <source>
        <dbReference type="Google" id="ProtNLM"/>
    </source>
</evidence>
<accession>A0ABU9VJ06</accession>
<gene>
    <name evidence="2" type="ORF">MKY91_08685</name>
</gene>
<dbReference type="EMBL" id="JBCITK010000001">
    <property type="protein sequence ID" value="MEN0643218.1"/>
    <property type="molecule type" value="Genomic_DNA"/>
</dbReference>
<keyword evidence="1" id="KW-0812">Transmembrane</keyword>
<dbReference type="RefSeq" id="WP_343130172.1">
    <property type="nucleotide sequence ID" value="NZ_JBCITK010000001.1"/>
</dbReference>
<name>A0ABU9VJ06_9BACI</name>
<evidence type="ECO:0000256" key="1">
    <source>
        <dbReference type="SAM" id="Phobius"/>
    </source>
</evidence>
<evidence type="ECO:0000313" key="2">
    <source>
        <dbReference type="EMBL" id="MEN0643218.1"/>
    </source>
</evidence>
<keyword evidence="1" id="KW-0472">Membrane</keyword>